<dbReference type="EMBL" id="RXLQ01000003">
    <property type="protein sequence ID" value="RSZ60036.1"/>
    <property type="molecule type" value="Genomic_DNA"/>
</dbReference>
<sequence>MANSILTPVQVTRAALAILHQKLNFIGSINRQYDDSFAKDGAKIGDSLKIRLPNEYTVRDGMTMAAQDVVEQSTTLQVSTVKGVDLNFSSLDLTLHIQDFTDRIIEPAMSVLAAKVEADAFNMMLDVYNVVNNVGNPLTFNKALGARKVLVDNLTPGDKRTLIVNTQDNLDFVDGVKGLFQDSTQISKQYREGKVGTTAGFGDIFENTLMPSQLTGTAAATTGYTVNGAGQTGSGVVVQTGTATFKKGDVVTFVGCNRVHPETKLDTGALQQFVVTADYAGGAGTLLISPAIVTSGGRQNVTASPTNGGAVVKIGGASGIYRPSLAFHKDAFTFATADLVQPKGVDFAAREVMDGISMSMVRAFQISDRSFPCRLDVLYGYKTLRPQTAVRILSN</sequence>
<dbReference type="RefSeq" id="WP_126073397.1">
    <property type="nucleotide sequence ID" value="NZ_CP051166.1"/>
</dbReference>
<dbReference type="Pfam" id="PF11651">
    <property type="entry name" value="P22_CoatProtein"/>
    <property type="match status" value="1"/>
</dbReference>
<dbReference type="Proteomes" id="UP000278085">
    <property type="component" value="Unassembled WGS sequence"/>
</dbReference>
<evidence type="ECO:0000313" key="1">
    <source>
        <dbReference type="EMBL" id="RSZ60036.1"/>
    </source>
</evidence>
<evidence type="ECO:0008006" key="3">
    <source>
        <dbReference type="Google" id="ProtNLM"/>
    </source>
</evidence>
<comment type="caution">
    <text evidence="1">The sequence shown here is derived from an EMBL/GenBank/DDBJ whole genome shotgun (WGS) entry which is preliminary data.</text>
</comment>
<evidence type="ECO:0000313" key="2">
    <source>
        <dbReference type="Proteomes" id="UP000278085"/>
    </source>
</evidence>
<proteinExistence type="predicted"/>
<reference evidence="1 2" key="1">
    <citation type="submission" date="2018-12" db="EMBL/GenBank/DDBJ databases">
        <authorList>
            <person name="Yang E."/>
        </authorList>
    </citation>
    <scope>NUCLEOTIDE SEQUENCE [LARGE SCALE GENOMIC DNA]</scope>
    <source>
        <strain evidence="1 2">SOD</strain>
    </source>
</reference>
<dbReference type="InterPro" id="IPR024659">
    <property type="entry name" value="Phage_coat_Gp5"/>
</dbReference>
<accession>A0A430HR94</accession>
<keyword evidence="2" id="KW-1185">Reference proteome</keyword>
<gene>
    <name evidence="1" type="ORF">EJB06_07605</name>
</gene>
<dbReference type="OrthoDB" id="6689153at2"/>
<dbReference type="AlphaFoldDB" id="A0A430HR94"/>
<protein>
    <recommendedName>
        <fullName evidence="3">P22 coat-protein 5 family protein</fullName>
    </recommendedName>
</protein>
<name>A0A430HR94_9BURK</name>
<dbReference type="Gene3D" id="2.40.30.240">
    <property type="match status" value="1"/>
</dbReference>
<organism evidence="1 2">
    <name type="scientific">Massilia atriviolacea</name>
    <dbReference type="NCBI Taxonomy" id="2495579"/>
    <lineage>
        <taxon>Bacteria</taxon>
        <taxon>Pseudomonadati</taxon>
        <taxon>Pseudomonadota</taxon>
        <taxon>Betaproteobacteria</taxon>
        <taxon>Burkholderiales</taxon>
        <taxon>Oxalobacteraceae</taxon>
        <taxon>Telluria group</taxon>
        <taxon>Massilia</taxon>
    </lineage>
</organism>